<name>A0A137P3B0_CONC2</name>
<keyword evidence="5" id="KW-0677">Repeat</keyword>
<comment type="subcellular location">
    <subcellularLocation>
        <location evidence="1">Cytoplasm</location>
    </subcellularLocation>
</comment>
<keyword evidence="7" id="KW-0862">Zinc</keyword>
<evidence type="ECO:0000256" key="9">
    <source>
        <dbReference type="PROSITE-ProRule" id="PRU00042"/>
    </source>
</evidence>
<dbReference type="GO" id="GO:0008270">
    <property type="term" value="F:zinc ion binding"/>
    <property type="evidence" value="ECO:0007669"/>
    <property type="project" value="UniProtKB-KW"/>
</dbReference>
<feature type="domain" description="C2H2-type" evidence="10">
    <location>
        <begin position="78"/>
        <end position="107"/>
    </location>
</feature>
<keyword evidence="2" id="KW-0963">Cytoplasm</keyword>
<dbReference type="STRING" id="796925.A0A137P3B0"/>
<dbReference type="PROSITE" id="PS00028">
    <property type="entry name" value="ZINC_FINGER_C2H2_1"/>
    <property type="match status" value="2"/>
</dbReference>
<dbReference type="SUPFAM" id="SSF57667">
    <property type="entry name" value="beta-beta-alpha zinc fingers"/>
    <property type="match status" value="2"/>
</dbReference>
<evidence type="ECO:0000256" key="5">
    <source>
        <dbReference type="ARBA" id="ARBA00022737"/>
    </source>
</evidence>
<dbReference type="SMART" id="SM00355">
    <property type="entry name" value="ZnF_C2H2"/>
    <property type="match status" value="4"/>
</dbReference>
<dbReference type="Pfam" id="PF12171">
    <property type="entry name" value="zf-C2H2_jaz"/>
    <property type="match status" value="1"/>
</dbReference>
<dbReference type="InterPro" id="IPR022755">
    <property type="entry name" value="Znf_C2H2_jaz"/>
</dbReference>
<evidence type="ECO:0000256" key="2">
    <source>
        <dbReference type="ARBA" id="ARBA00022490"/>
    </source>
</evidence>
<dbReference type="InterPro" id="IPR040025">
    <property type="entry name" value="Znf622/Rei1/Reh1"/>
</dbReference>
<evidence type="ECO:0000256" key="1">
    <source>
        <dbReference type="ARBA" id="ARBA00004496"/>
    </source>
</evidence>
<dbReference type="GO" id="GO:0030687">
    <property type="term" value="C:preribosome, large subunit precursor"/>
    <property type="evidence" value="ECO:0007669"/>
    <property type="project" value="TreeGrafter"/>
</dbReference>
<evidence type="ECO:0000256" key="7">
    <source>
        <dbReference type="ARBA" id="ARBA00022833"/>
    </source>
</evidence>
<evidence type="ECO:0000256" key="4">
    <source>
        <dbReference type="ARBA" id="ARBA00022723"/>
    </source>
</evidence>
<reference evidence="11 12" key="1">
    <citation type="journal article" date="2015" name="Genome Biol. Evol.">
        <title>Phylogenomic analyses indicate that early fungi evolved digesting cell walls of algal ancestors of land plants.</title>
        <authorList>
            <person name="Chang Y."/>
            <person name="Wang S."/>
            <person name="Sekimoto S."/>
            <person name="Aerts A.L."/>
            <person name="Choi C."/>
            <person name="Clum A."/>
            <person name="LaButti K.M."/>
            <person name="Lindquist E.A."/>
            <person name="Yee Ngan C."/>
            <person name="Ohm R.A."/>
            <person name="Salamov A.A."/>
            <person name="Grigoriev I.V."/>
            <person name="Spatafora J.W."/>
            <person name="Berbee M.L."/>
        </authorList>
    </citation>
    <scope>NUCLEOTIDE SEQUENCE [LARGE SCALE GENOMIC DNA]</scope>
    <source>
        <strain evidence="11 12">NRRL 28638</strain>
    </source>
</reference>
<comment type="similarity">
    <text evidence="8">Belongs to the REI1 family.</text>
</comment>
<dbReference type="PANTHER" id="PTHR13182:SF8">
    <property type="entry name" value="CYTOPLASMIC 60S SUBUNIT BIOGENESIS FACTOR ZNF622"/>
    <property type="match status" value="1"/>
</dbReference>
<dbReference type="InterPro" id="IPR036236">
    <property type="entry name" value="Znf_C2H2_sf"/>
</dbReference>
<organism evidence="11 12">
    <name type="scientific">Conidiobolus coronatus (strain ATCC 28846 / CBS 209.66 / NRRL 28638)</name>
    <name type="common">Delacroixia coronata</name>
    <dbReference type="NCBI Taxonomy" id="796925"/>
    <lineage>
        <taxon>Eukaryota</taxon>
        <taxon>Fungi</taxon>
        <taxon>Fungi incertae sedis</taxon>
        <taxon>Zoopagomycota</taxon>
        <taxon>Entomophthoromycotina</taxon>
        <taxon>Entomophthoromycetes</taxon>
        <taxon>Entomophthorales</taxon>
        <taxon>Ancylistaceae</taxon>
        <taxon>Conidiobolus</taxon>
    </lineage>
</organism>
<dbReference type="Gene3D" id="3.30.160.60">
    <property type="entry name" value="Classic Zinc Finger"/>
    <property type="match status" value="1"/>
</dbReference>
<sequence>MQFVSSPTQPQSQLFTCLTCQIAFPTAEGQRDHYRTDWHRYNLKRKVVDLPPIEFQNFQDKIQEQKVEEEEASADKTNYCAPCKKSFNSENTFLNHQKSKKHIENAANYEAENKSKAQVSGYSEIEEELDLEGLTEEEKILKIVDHKISKAVRLELEDCLFCPTKFDNFEDNMDHMTKIHGFFIPDIEYLSDLKGLVKYLGEKVSVANVCLHCNGKGRELKSLEAVRKHMKDKGHCKIAYDHDMDIMEISDFYDYRPSYGVALEGEEDQELDGEQQKAMLAEDDMELVLPSGTRLGHRSLRRYYKQHIRQTDDSETIEKTIEWYEEQGIAPPPQSRGRRMMITQGEQPKVPAHHGFKEVKHREHYRTRVGVNANRLQRHFREQLLQ</sequence>
<dbReference type="GO" id="GO:0003676">
    <property type="term" value="F:nucleic acid binding"/>
    <property type="evidence" value="ECO:0007669"/>
    <property type="project" value="InterPro"/>
</dbReference>
<dbReference type="InterPro" id="IPR003604">
    <property type="entry name" value="Matrin/U1-like-C_Znf_C2H2"/>
</dbReference>
<dbReference type="GO" id="GO:0042273">
    <property type="term" value="P:ribosomal large subunit biogenesis"/>
    <property type="evidence" value="ECO:0007669"/>
    <property type="project" value="TreeGrafter"/>
</dbReference>
<evidence type="ECO:0000256" key="3">
    <source>
        <dbReference type="ARBA" id="ARBA00022517"/>
    </source>
</evidence>
<evidence type="ECO:0000313" key="12">
    <source>
        <dbReference type="Proteomes" id="UP000070444"/>
    </source>
</evidence>
<dbReference type="GO" id="GO:0005737">
    <property type="term" value="C:cytoplasm"/>
    <property type="evidence" value="ECO:0007669"/>
    <property type="project" value="UniProtKB-SubCell"/>
</dbReference>
<keyword evidence="3" id="KW-0690">Ribosome biogenesis</keyword>
<protein>
    <recommendedName>
        <fullName evidence="10">C2H2-type domain-containing protein</fullName>
    </recommendedName>
</protein>
<evidence type="ECO:0000256" key="6">
    <source>
        <dbReference type="ARBA" id="ARBA00022771"/>
    </source>
</evidence>
<keyword evidence="12" id="KW-1185">Reference proteome</keyword>
<dbReference type="EMBL" id="KQ964532">
    <property type="protein sequence ID" value="KXN69507.1"/>
    <property type="molecule type" value="Genomic_DNA"/>
</dbReference>
<dbReference type="OMA" id="TTCLFAH"/>
<gene>
    <name evidence="11" type="ORF">CONCODRAFT_40578</name>
</gene>
<evidence type="ECO:0000256" key="8">
    <source>
        <dbReference type="ARBA" id="ARBA00034126"/>
    </source>
</evidence>
<keyword evidence="6 9" id="KW-0863">Zinc-finger</keyword>
<dbReference type="InterPro" id="IPR013087">
    <property type="entry name" value="Znf_C2H2_type"/>
</dbReference>
<keyword evidence="4" id="KW-0479">Metal-binding</keyword>
<accession>A0A137P3B0</accession>
<dbReference type="Pfam" id="PF12756">
    <property type="entry name" value="zf-C2H2_2"/>
    <property type="match status" value="1"/>
</dbReference>
<dbReference type="Proteomes" id="UP000070444">
    <property type="component" value="Unassembled WGS sequence"/>
</dbReference>
<dbReference type="InterPro" id="IPR041661">
    <property type="entry name" value="ZN622/Rei1/Reh1_Znf-C2H2"/>
</dbReference>
<proteinExistence type="inferred from homology"/>
<dbReference type="SMART" id="SM00451">
    <property type="entry name" value="ZnF_U1"/>
    <property type="match status" value="2"/>
</dbReference>
<dbReference type="OrthoDB" id="19329at2759"/>
<dbReference type="PANTHER" id="PTHR13182">
    <property type="entry name" value="ZINC FINGER PROTEIN 622"/>
    <property type="match status" value="1"/>
</dbReference>
<dbReference type="AlphaFoldDB" id="A0A137P3B0"/>
<evidence type="ECO:0000313" key="11">
    <source>
        <dbReference type="EMBL" id="KXN69507.1"/>
    </source>
</evidence>
<dbReference type="PROSITE" id="PS50157">
    <property type="entry name" value="ZINC_FINGER_C2H2_2"/>
    <property type="match status" value="1"/>
</dbReference>
<evidence type="ECO:0000259" key="10">
    <source>
        <dbReference type="PROSITE" id="PS50157"/>
    </source>
</evidence>